<gene>
    <name evidence="1" type="ORF">ACJMK2_038988</name>
</gene>
<protein>
    <submittedName>
        <fullName evidence="1">Uncharacterized protein</fullName>
    </submittedName>
</protein>
<dbReference type="AlphaFoldDB" id="A0ABD3WCJ7"/>
<comment type="caution">
    <text evidence="1">The sequence shown here is derived from an EMBL/GenBank/DDBJ whole genome shotgun (WGS) entry which is preliminary data.</text>
</comment>
<keyword evidence="2" id="KW-1185">Reference proteome</keyword>
<sequence>PNRPHFWNLPATLSYFSGSCNEDTVISQIKENFLLIIAKLPQQFRTNCTIDNIRVTCGAVQPRSRRTVRVDVSDKSLNLNGQWSAKIPSYIRHKRQSNNTYNIAILFDIVVPWNQDDMSLADAYKYHDNMTYTFRDKLIDLVNAGEFDLPGYTRPSYHFDDYGMFHCENGFLDNNVC</sequence>
<evidence type="ECO:0000313" key="1">
    <source>
        <dbReference type="EMBL" id="KAL3870963.1"/>
    </source>
</evidence>
<feature type="non-terminal residue" evidence="1">
    <location>
        <position position="1"/>
    </location>
</feature>
<feature type="non-terminal residue" evidence="1">
    <location>
        <position position="177"/>
    </location>
</feature>
<reference evidence="1 2" key="1">
    <citation type="submission" date="2024-11" db="EMBL/GenBank/DDBJ databases">
        <title>Chromosome-level genome assembly of the freshwater bivalve Anodonta woodiana.</title>
        <authorList>
            <person name="Chen X."/>
        </authorList>
    </citation>
    <scope>NUCLEOTIDE SEQUENCE [LARGE SCALE GENOMIC DNA]</scope>
    <source>
        <strain evidence="1">MN2024</strain>
        <tissue evidence="1">Gills</tissue>
    </source>
</reference>
<dbReference type="EMBL" id="JBJQND010000007">
    <property type="protein sequence ID" value="KAL3870963.1"/>
    <property type="molecule type" value="Genomic_DNA"/>
</dbReference>
<name>A0ABD3WCJ7_SINWO</name>
<organism evidence="1 2">
    <name type="scientific">Sinanodonta woodiana</name>
    <name type="common">Chinese pond mussel</name>
    <name type="synonym">Anodonta woodiana</name>
    <dbReference type="NCBI Taxonomy" id="1069815"/>
    <lineage>
        <taxon>Eukaryota</taxon>
        <taxon>Metazoa</taxon>
        <taxon>Spiralia</taxon>
        <taxon>Lophotrochozoa</taxon>
        <taxon>Mollusca</taxon>
        <taxon>Bivalvia</taxon>
        <taxon>Autobranchia</taxon>
        <taxon>Heteroconchia</taxon>
        <taxon>Palaeoheterodonta</taxon>
        <taxon>Unionida</taxon>
        <taxon>Unionoidea</taxon>
        <taxon>Unionidae</taxon>
        <taxon>Unioninae</taxon>
        <taxon>Sinanodonta</taxon>
    </lineage>
</organism>
<proteinExistence type="predicted"/>
<accession>A0ABD3WCJ7</accession>
<evidence type="ECO:0000313" key="2">
    <source>
        <dbReference type="Proteomes" id="UP001634394"/>
    </source>
</evidence>
<dbReference type="Proteomes" id="UP001634394">
    <property type="component" value="Unassembled WGS sequence"/>
</dbReference>